<dbReference type="SUPFAM" id="SSF51735">
    <property type="entry name" value="NAD(P)-binding Rossmann-fold domains"/>
    <property type="match status" value="1"/>
</dbReference>
<proteinExistence type="predicted"/>
<sequence>MRILILGGTRFLGRTTAAEAVSRGHDVTCAARGQAGPTPDGARLVKVDRDAPDGLTPLAGEHFDAVVDVSPISYPWVRRALDAFGTAAHWTFVSSISAYAHPDRLDDVLLPPRQEHADRSVVMKDPDAYGSIKVASENAVLDTAADRALIIRAGLITGPADEHDRFGYWANRLSRGGQVVVPDTDLPMQIIDVGDLATWIIDAAERGTTGVYDGIGPAQPLLDLLGEVAAAVGPSAELVRVPESVLLEHEVGYWSGPRSLPLWLPDTHRNMGNRDAGPAMAAGFSPRPIGEAATRALAHERELGLDRERKAGLPAEVEQEILAKL</sequence>
<protein>
    <submittedName>
        <fullName evidence="2">NAD-dependent epimerase/dehydratase family protein</fullName>
    </submittedName>
</protein>
<feature type="domain" description="NAD-dependent epimerase/dehydratase" evidence="1">
    <location>
        <begin position="3"/>
        <end position="206"/>
    </location>
</feature>
<dbReference type="Pfam" id="PF01370">
    <property type="entry name" value="Epimerase"/>
    <property type="match status" value="1"/>
</dbReference>
<organism evidence="2 3">
    <name type="scientific">Actinokineospora guangxiensis</name>
    <dbReference type="NCBI Taxonomy" id="1490288"/>
    <lineage>
        <taxon>Bacteria</taxon>
        <taxon>Bacillati</taxon>
        <taxon>Actinomycetota</taxon>
        <taxon>Actinomycetes</taxon>
        <taxon>Pseudonocardiales</taxon>
        <taxon>Pseudonocardiaceae</taxon>
        <taxon>Actinokineospora</taxon>
    </lineage>
</organism>
<gene>
    <name evidence="2" type="ORF">ACFPM7_01245</name>
</gene>
<dbReference type="EMBL" id="JBHSKF010000001">
    <property type="protein sequence ID" value="MFC5285663.1"/>
    <property type="molecule type" value="Genomic_DNA"/>
</dbReference>
<keyword evidence="3" id="KW-1185">Reference proteome</keyword>
<comment type="caution">
    <text evidence="2">The sequence shown here is derived from an EMBL/GenBank/DDBJ whole genome shotgun (WGS) entry which is preliminary data.</text>
</comment>
<dbReference type="InterPro" id="IPR001509">
    <property type="entry name" value="Epimerase_deHydtase"/>
</dbReference>
<evidence type="ECO:0000259" key="1">
    <source>
        <dbReference type="Pfam" id="PF01370"/>
    </source>
</evidence>
<evidence type="ECO:0000313" key="3">
    <source>
        <dbReference type="Proteomes" id="UP001596157"/>
    </source>
</evidence>
<dbReference type="InterPro" id="IPR036291">
    <property type="entry name" value="NAD(P)-bd_dom_sf"/>
</dbReference>
<accession>A0ABW0EHE6</accession>
<name>A0ABW0EHE6_9PSEU</name>
<evidence type="ECO:0000313" key="2">
    <source>
        <dbReference type="EMBL" id="MFC5285663.1"/>
    </source>
</evidence>
<dbReference type="RefSeq" id="WP_378242803.1">
    <property type="nucleotide sequence ID" value="NZ_JBHSKF010000001.1"/>
</dbReference>
<dbReference type="Gene3D" id="3.40.50.720">
    <property type="entry name" value="NAD(P)-binding Rossmann-like Domain"/>
    <property type="match status" value="1"/>
</dbReference>
<dbReference type="Proteomes" id="UP001596157">
    <property type="component" value="Unassembled WGS sequence"/>
</dbReference>
<reference evidence="3" key="1">
    <citation type="journal article" date="2019" name="Int. J. Syst. Evol. Microbiol.">
        <title>The Global Catalogue of Microorganisms (GCM) 10K type strain sequencing project: providing services to taxonomists for standard genome sequencing and annotation.</title>
        <authorList>
            <consortium name="The Broad Institute Genomics Platform"/>
            <consortium name="The Broad Institute Genome Sequencing Center for Infectious Disease"/>
            <person name="Wu L."/>
            <person name="Ma J."/>
        </authorList>
    </citation>
    <scope>NUCLEOTIDE SEQUENCE [LARGE SCALE GENOMIC DNA]</scope>
    <source>
        <strain evidence="3">CCUG 59778</strain>
    </source>
</reference>